<accession>A0A9D1RNH4</accession>
<gene>
    <name evidence="2" type="ORF">H9870_04000</name>
</gene>
<name>A0A9D1RNH4_9CORY</name>
<evidence type="ECO:0008006" key="4">
    <source>
        <dbReference type="Google" id="ProtNLM"/>
    </source>
</evidence>
<dbReference type="Proteomes" id="UP000824190">
    <property type="component" value="Unassembled WGS sequence"/>
</dbReference>
<protein>
    <recommendedName>
        <fullName evidence="4">Secreted protein</fullName>
    </recommendedName>
</protein>
<organism evidence="2 3">
    <name type="scientific">Candidatus Corynebacterium avicola</name>
    <dbReference type="NCBI Taxonomy" id="2838527"/>
    <lineage>
        <taxon>Bacteria</taxon>
        <taxon>Bacillati</taxon>
        <taxon>Actinomycetota</taxon>
        <taxon>Actinomycetes</taxon>
        <taxon>Mycobacteriales</taxon>
        <taxon>Corynebacteriaceae</taxon>
        <taxon>Corynebacterium</taxon>
    </lineage>
</organism>
<sequence>MTFKKSFAAAGVATAVAIAGTGVAAAQDDADQTEGSAALGSIQGSVSDGALDPQGSVQADGFFNQIWEDGETGVISLAGVAAVIAGTAVVAGNVKGIADAYQAVIGASDAFQGVVADTRGFLQSQGIL</sequence>
<feature type="chain" id="PRO_5039390100" description="Secreted protein" evidence="1">
    <location>
        <begin position="27"/>
        <end position="128"/>
    </location>
</feature>
<evidence type="ECO:0000256" key="1">
    <source>
        <dbReference type="SAM" id="SignalP"/>
    </source>
</evidence>
<proteinExistence type="predicted"/>
<feature type="signal peptide" evidence="1">
    <location>
        <begin position="1"/>
        <end position="26"/>
    </location>
</feature>
<keyword evidence="1" id="KW-0732">Signal</keyword>
<comment type="caution">
    <text evidence="2">The sequence shown here is derived from an EMBL/GenBank/DDBJ whole genome shotgun (WGS) entry which is preliminary data.</text>
</comment>
<reference evidence="2" key="1">
    <citation type="journal article" date="2021" name="PeerJ">
        <title>Extensive microbial diversity within the chicken gut microbiome revealed by metagenomics and culture.</title>
        <authorList>
            <person name="Gilroy R."/>
            <person name="Ravi A."/>
            <person name="Getino M."/>
            <person name="Pursley I."/>
            <person name="Horton D.L."/>
            <person name="Alikhan N.F."/>
            <person name="Baker D."/>
            <person name="Gharbi K."/>
            <person name="Hall N."/>
            <person name="Watson M."/>
            <person name="Adriaenssens E.M."/>
            <person name="Foster-Nyarko E."/>
            <person name="Jarju S."/>
            <person name="Secka A."/>
            <person name="Antonio M."/>
            <person name="Oren A."/>
            <person name="Chaudhuri R.R."/>
            <person name="La Ragione R."/>
            <person name="Hildebrand F."/>
            <person name="Pallen M.J."/>
        </authorList>
    </citation>
    <scope>NUCLEOTIDE SEQUENCE</scope>
    <source>
        <strain evidence="2">CHK32-1732</strain>
    </source>
</reference>
<evidence type="ECO:0000313" key="2">
    <source>
        <dbReference type="EMBL" id="HIW90812.1"/>
    </source>
</evidence>
<evidence type="ECO:0000313" key="3">
    <source>
        <dbReference type="Proteomes" id="UP000824190"/>
    </source>
</evidence>
<dbReference type="AlphaFoldDB" id="A0A9D1RNH4"/>
<dbReference type="EMBL" id="DXGC01000039">
    <property type="protein sequence ID" value="HIW90812.1"/>
    <property type="molecule type" value="Genomic_DNA"/>
</dbReference>
<reference evidence="2" key="2">
    <citation type="submission" date="2021-04" db="EMBL/GenBank/DDBJ databases">
        <authorList>
            <person name="Gilroy R."/>
        </authorList>
    </citation>
    <scope>NUCLEOTIDE SEQUENCE</scope>
    <source>
        <strain evidence="2">CHK32-1732</strain>
    </source>
</reference>